<accession>A0A127K3B1</accession>
<gene>
    <name evidence="1" type="ORF">AC731_005575</name>
</gene>
<protein>
    <recommendedName>
        <fullName evidence="3">ApbE family protein</fullName>
    </recommendedName>
</protein>
<keyword evidence="2" id="KW-1185">Reference proteome</keyword>
<dbReference type="PANTHER" id="PTHR40691">
    <property type="entry name" value="(NA+)-NQR MATURATION NQRM"/>
    <property type="match status" value="1"/>
</dbReference>
<dbReference type="AlphaFoldDB" id="A0A127K3B1"/>
<evidence type="ECO:0000313" key="2">
    <source>
        <dbReference type="Proteomes" id="UP000036902"/>
    </source>
</evidence>
<organism evidence="1 2">
    <name type="scientific">Thauera humireducens</name>
    <dbReference type="NCBI Taxonomy" id="1134435"/>
    <lineage>
        <taxon>Bacteria</taxon>
        <taxon>Pseudomonadati</taxon>
        <taxon>Pseudomonadota</taxon>
        <taxon>Betaproteobacteria</taxon>
        <taxon>Rhodocyclales</taxon>
        <taxon>Zoogloeaceae</taxon>
        <taxon>Thauera</taxon>
    </lineage>
</organism>
<evidence type="ECO:0000313" key="1">
    <source>
        <dbReference type="EMBL" id="AMO36450.1"/>
    </source>
</evidence>
<dbReference type="EMBL" id="CP014646">
    <property type="protein sequence ID" value="AMO36450.1"/>
    <property type="molecule type" value="Genomic_DNA"/>
</dbReference>
<reference evidence="2" key="1">
    <citation type="submission" date="2016-03" db="EMBL/GenBank/DDBJ databases">
        <authorList>
            <person name="Ma C."/>
            <person name="Zhou S."/>
            <person name="Yang G."/>
        </authorList>
    </citation>
    <scope>NUCLEOTIDE SEQUENCE [LARGE SCALE GENOMIC DNA]</scope>
    <source>
        <strain evidence="2">SgZ-1</strain>
    </source>
</reference>
<sequence>MNTFLITLGVIGLVIAAMAIGVMFGRKPIAGSCGGLGAVGGDCEFGCKKPCAKREARMKATAEAATDTRQ</sequence>
<dbReference type="KEGG" id="thu:AC731_005575"/>
<evidence type="ECO:0008006" key="3">
    <source>
        <dbReference type="Google" id="ProtNLM"/>
    </source>
</evidence>
<dbReference type="PANTHER" id="PTHR40691:SF3">
    <property type="entry name" value="(NA+)-NQR MATURATION NQRM"/>
    <property type="match status" value="1"/>
</dbReference>
<name>A0A127K3B1_9RHOO</name>
<proteinExistence type="predicted"/>
<dbReference type="Pfam" id="PF04400">
    <property type="entry name" value="NqrM"/>
    <property type="match status" value="1"/>
</dbReference>
<dbReference type="RefSeq" id="WP_048703889.1">
    <property type="nucleotide sequence ID" value="NZ_CP014646.1"/>
</dbReference>
<dbReference type="STRING" id="1134435.AC731_005575"/>
<dbReference type="InterPro" id="IPR007495">
    <property type="entry name" value="NqrM"/>
</dbReference>
<dbReference type="Proteomes" id="UP000036902">
    <property type="component" value="Chromosome"/>
</dbReference>